<sequence length="379" mass="38533">MMGDAAKIFGLSVVLALCVLATDAGPCFSRTGQPAPVLVLAAGPARHVIKAGDTLNLLAQRYGVPAAAIVKANPGLDPARLQLGKEIVIPATRGAAPEPAAPAAPAPGGLELRPQKAPQATEPVGHDLPDAPARTASPPETTSPIRGTTTPPAETPPAPQAAAGTEAKAGETPAVRETAPQSPAPSMAVEKVGERTRIALGGKAFFADQILPWVLDLGSRLLSAAVMFVVGLWLASRVGRLLARVLLARGVPQEVVSFAGSLTRYALSLVVLIASLGQLGLNITSLLALFGAAGLAVSLALKDTLANFASGIMLLLFRFFRVGDRVNLPGLSGASGIVDSIDVFSTVIRSDTGDTVIVPNSKIAGNIIVVGPGQAPTGE</sequence>
<dbReference type="InterPro" id="IPR006685">
    <property type="entry name" value="MscS_channel_2nd"/>
</dbReference>
<dbReference type="InterPro" id="IPR023408">
    <property type="entry name" value="MscS_beta-dom_sf"/>
</dbReference>
<dbReference type="eggNOG" id="COG0668">
    <property type="taxonomic scope" value="Bacteria"/>
</dbReference>
<dbReference type="SUPFAM" id="SSF50182">
    <property type="entry name" value="Sm-like ribonucleoproteins"/>
    <property type="match status" value="1"/>
</dbReference>
<comment type="subcellular location">
    <subcellularLocation>
        <location evidence="1">Cell membrane</location>
        <topology evidence="1">Multi-pass membrane protein</topology>
    </subcellularLocation>
</comment>
<dbReference type="Pfam" id="PF21088">
    <property type="entry name" value="MS_channel_1st"/>
    <property type="match status" value="1"/>
</dbReference>
<dbReference type="PROSITE" id="PS51782">
    <property type="entry name" value="LYSM"/>
    <property type="match status" value="1"/>
</dbReference>
<evidence type="ECO:0000256" key="1">
    <source>
        <dbReference type="ARBA" id="ARBA00004651"/>
    </source>
</evidence>
<dbReference type="GO" id="GO:0008381">
    <property type="term" value="F:mechanosensitive monoatomic ion channel activity"/>
    <property type="evidence" value="ECO:0007669"/>
    <property type="project" value="InterPro"/>
</dbReference>
<keyword evidence="4 8" id="KW-0812">Transmembrane</keyword>
<evidence type="ECO:0000256" key="6">
    <source>
        <dbReference type="ARBA" id="ARBA00023136"/>
    </source>
</evidence>
<feature type="chain" id="PRO_5003663501" evidence="9">
    <location>
        <begin position="22"/>
        <end position="379"/>
    </location>
</feature>
<dbReference type="Gene3D" id="2.30.30.60">
    <property type="match status" value="1"/>
</dbReference>
<protein>
    <submittedName>
        <fullName evidence="11">Small-conductance mechanosensitive channel</fullName>
    </submittedName>
</protein>
<dbReference type="EMBL" id="JH600068">
    <property type="protein sequence ID" value="EIG53934.1"/>
    <property type="molecule type" value="Genomic_DNA"/>
</dbReference>
<dbReference type="STRING" id="596152.DesU5LDRAFT_2268"/>
<dbReference type="GO" id="GO:0005886">
    <property type="term" value="C:plasma membrane"/>
    <property type="evidence" value="ECO:0007669"/>
    <property type="project" value="UniProtKB-SubCell"/>
</dbReference>
<keyword evidence="6 8" id="KW-0472">Membrane</keyword>
<dbReference type="Pfam" id="PF01476">
    <property type="entry name" value="LysM"/>
    <property type="match status" value="1"/>
</dbReference>
<dbReference type="SUPFAM" id="SSF82861">
    <property type="entry name" value="Mechanosensitive channel protein MscS (YggB), transmembrane region"/>
    <property type="match status" value="1"/>
</dbReference>
<feature type="signal peptide" evidence="9">
    <location>
        <begin position="1"/>
        <end position="21"/>
    </location>
</feature>
<reference evidence="11" key="1">
    <citation type="submission" date="2011-11" db="EMBL/GenBank/DDBJ databases">
        <title>Improved High-Quality Draft sequence of Desulfovibrio sp. U5L.</title>
        <authorList>
            <consortium name="US DOE Joint Genome Institute"/>
            <person name="Lucas S."/>
            <person name="Han J."/>
            <person name="Lapidus A."/>
            <person name="Cheng J.-F."/>
            <person name="Goodwin L."/>
            <person name="Pitluck S."/>
            <person name="Peters L."/>
            <person name="Ovchinnikova G."/>
            <person name="Held B."/>
            <person name="Detter J.C."/>
            <person name="Han C."/>
            <person name="Tapia R."/>
            <person name="Land M."/>
            <person name="Hauser L."/>
            <person name="Kyrpides N."/>
            <person name="Ivanova N."/>
            <person name="Pagani I."/>
            <person name="Gabster J."/>
            <person name="Walker C."/>
            <person name="Stolyar S."/>
            <person name="Stahl D."/>
            <person name="Arkin A."/>
            <person name="Dehal P."/>
            <person name="Hazen T."/>
            <person name="Woyke T."/>
        </authorList>
    </citation>
    <scope>NUCLEOTIDE SEQUENCE [LARGE SCALE GENOMIC DNA]</scope>
    <source>
        <strain evidence="11">U5L</strain>
    </source>
</reference>
<evidence type="ECO:0000256" key="3">
    <source>
        <dbReference type="ARBA" id="ARBA00022475"/>
    </source>
</evidence>
<dbReference type="Pfam" id="PF00924">
    <property type="entry name" value="MS_channel_2nd"/>
    <property type="match status" value="1"/>
</dbReference>
<evidence type="ECO:0000256" key="9">
    <source>
        <dbReference type="SAM" id="SignalP"/>
    </source>
</evidence>
<evidence type="ECO:0000313" key="11">
    <source>
        <dbReference type="EMBL" id="EIG53934.1"/>
    </source>
</evidence>
<accession>I2Q2C8</accession>
<feature type="compositionally biased region" description="Low complexity" evidence="7">
    <location>
        <begin position="160"/>
        <end position="173"/>
    </location>
</feature>
<name>I2Q2C8_9BACT</name>
<feature type="region of interest" description="Disordered" evidence="7">
    <location>
        <begin position="94"/>
        <end position="190"/>
    </location>
</feature>
<keyword evidence="5 8" id="KW-1133">Transmembrane helix</keyword>
<dbReference type="AlphaFoldDB" id="I2Q2C8"/>
<organism evidence="11">
    <name type="scientific">Desulfovibrio sp. U5L</name>
    <dbReference type="NCBI Taxonomy" id="596152"/>
    <lineage>
        <taxon>Bacteria</taxon>
        <taxon>Pseudomonadati</taxon>
        <taxon>Thermodesulfobacteriota</taxon>
        <taxon>Desulfovibrionia</taxon>
        <taxon>Desulfovibrionales</taxon>
        <taxon>Desulfovibrionaceae</taxon>
        <taxon>Desulfovibrio</taxon>
    </lineage>
</organism>
<dbReference type="InterPro" id="IPR011014">
    <property type="entry name" value="MscS_channel_TM-2"/>
</dbReference>
<dbReference type="PANTHER" id="PTHR30221:SF1">
    <property type="entry name" value="SMALL-CONDUCTANCE MECHANOSENSITIVE CHANNEL"/>
    <property type="match status" value="1"/>
</dbReference>
<dbReference type="CDD" id="cd00118">
    <property type="entry name" value="LysM"/>
    <property type="match status" value="1"/>
</dbReference>
<evidence type="ECO:0000256" key="2">
    <source>
        <dbReference type="ARBA" id="ARBA00008017"/>
    </source>
</evidence>
<dbReference type="SMART" id="SM00257">
    <property type="entry name" value="LysM"/>
    <property type="match status" value="1"/>
</dbReference>
<gene>
    <name evidence="11" type="ORF">DesU5LDRAFT_2268</name>
</gene>
<dbReference type="InterPro" id="IPR010920">
    <property type="entry name" value="LSM_dom_sf"/>
</dbReference>
<proteinExistence type="inferred from homology"/>
<keyword evidence="9" id="KW-0732">Signal</keyword>
<feature type="domain" description="LysM" evidence="10">
    <location>
        <begin position="45"/>
        <end position="89"/>
    </location>
</feature>
<evidence type="ECO:0000256" key="7">
    <source>
        <dbReference type="SAM" id="MobiDB-lite"/>
    </source>
</evidence>
<dbReference type="InterPro" id="IPR049142">
    <property type="entry name" value="MS_channel_1st"/>
</dbReference>
<dbReference type="PANTHER" id="PTHR30221">
    <property type="entry name" value="SMALL-CONDUCTANCE MECHANOSENSITIVE CHANNEL"/>
    <property type="match status" value="1"/>
</dbReference>
<dbReference type="InterPro" id="IPR045275">
    <property type="entry name" value="MscS_archaea/bacteria_type"/>
</dbReference>
<dbReference type="OrthoDB" id="9784565at2"/>
<feature type="transmembrane region" description="Helical" evidence="8">
    <location>
        <begin position="283"/>
        <end position="301"/>
    </location>
</feature>
<feature type="transmembrane region" description="Helical" evidence="8">
    <location>
        <begin position="255"/>
        <end position="277"/>
    </location>
</feature>
<feature type="transmembrane region" description="Helical" evidence="8">
    <location>
        <begin position="217"/>
        <end position="235"/>
    </location>
</feature>
<keyword evidence="3" id="KW-1003">Cell membrane</keyword>
<evidence type="ECO:0000259" key="10">
    <source>
        <dbReference type="PROSITE" id="PS51782"/>
    </source>
</evidence>
<dbReference type="Gene3D" id="1.10.287.1260">
    <property type="match status" value="1"/>
</dbReference>
<dbReference type="HOGENOM" id="CLU_723054_0_0_7"/>
<dbReference type="InterPro" id="IPR018392">
    <property type="entry name" value="LysM"/>
</dbReference>
<dbReference type="Gene3D" id="3.10.350.10">
    <property type="entry name" value="LysM domain"/>
    <property type="match status" value="1"/>
</dbReference>
<comment type="similarity">
    <text evidence="2">Belongs to the MscS (TC 1.A.23) family.</text>
</comment>
<evidence type="ECO:0000256" key="5">
    <source>
        <dbReference type="ARBA" id="ARBA00022989"/>
    </source>
</evidence>
<evidence type="ECO:0000256" key="8">
    <source>
        <dbReference type="SAM" id="Phobius"/>
    </source>
</evidence>
<dbReference type="InterPro" id="IPR036779">
    <property type="entry name" value="LysM_dom_sf"/>
</dbReference>
<evidence type="ECO:0000256" key="4">
    <source>
        <dbReference type="ARBA" id="ARBA00022692"/>
    </source>
</evidence>
<dbReference type="SUPFAM" id="SSF54106">
    <property type="entry name" value="LysM domain"/>
    <property type="match status" value="1"/>
</dbReference>